<dbReference type="Gene3D" id="3.40.50.1820">
    <property type="entry name" value="alpha/beta hydrolase"/>
    <property type="match status" value="1"/>
</dbReference>
<dbReference type="Proteomes" id="UP001259572">
    <property type="component" value="Unassembled WGS sequence"/>
</dbReference>
<dbReference type="GO" id="GO:0016787">
    <property type="term" value="F:hydrolase activity"/>
    <property type="evidence" value="ECO:0007669"/>
    <property type="project" value="UniProtKB-KW"/>
</dbReference>
<keyword evidence="3" id="KW-1185">Reference proteome</keyword>
<evidence type="ECO:0000259" key="1">
    <source>
        <dbReference type="Pfam" id="PF12146"/>
    </source>
</evidence>
<feature type="domain" description="Serine aminopeptidase S33" evidence="1">
    <location>
        <begin position="26"/>
        <end position="278"/>
    </location>
</feature>
<dbReference type="InterPro" id="IPR022742">
    <property type="entry name" value="Hydrolase_4"/>
</dbReference>
<dbReference type="InterPro" id="IPR029058">
    <property type="entry name" value="AB_hydrolase_fold"/>
</dbReference>
<comment type="caution">
    <text evidence="2">The sequence shown here is derived from an EMBL/GenBank/DDBJ whole genome shotgun (WGS) entry which is preliminary data.</text>
</comment>
<protein>
    <submittedName>
        <fullName evidence="2">Alpha/beta hydrolase</fullName>
    </submittedName>
</protein>
<dbReference type="SUPFAM" id="SSF53474">
    <property type="entry name" value="alpha/beta-Hydrolases"/>
    <property type="match status" value="1"/>
</dbReference>
<dbReference type="Pfam" id="PF12146">
    <property type="entry name" value="Hydrolase_4"/>
    <property type="match status" value="1"/>
</dbReference>
<organism evidence="2 3">
    <name type="scientific">Sphingosinicella rhizophila</name>
    <dbReference type="NCBI Taxonomy" id="3050082"/>
    <lineage>
        <taxon>Bacteria</taxon>
        <taxon>Pseudomonadati</taxon>
        <taxon>Pseudomonadota</taxon>
        <taxon>Alphaproteobacteria</taxon>
        <taxon>Sphingomonadales</taxon>
        <taxon>Sphingosinicellaceae</taxon>
        <taxon>Sphingosinicella</taxon>
    </lineage>
</organism>
<accession>A0ABU3Q4W6</accession>
<keyword evidence="2" id="KW-0378">Hydrolase</keyword>
<proteinExistence type="predicted"/>
<name>A0ABU3Q4W6_9SPHN</name>
<dbReference type="InterPro" id="IPR051044">
    <property type="entry name" value="MAG_DAG_Lipase"/>
</dbReference>
<evidence type="ECO:0000313" key="2">
    <source>
        <dbReference type="EMBL" id="MDT9598460.1"/>
    </source>
</evidence>
<sequence>MSFAEWKAPDGWAYRRLDWLQPDPAQARGSILFAGGRGDFIEKYIEIYRHWYDQGWNLTAFDWRGQGASRGKTSGGHLDSLDPLVEDLASLVEDWRAQVCGPHVVVGHSMGGHILLRLLVERRPELAAAILVAPMLGLNSAPLPAWLARWLAFFLTLIGAGKRPAWRTPDVPSGAGSKRQIYLTGSRDRYLEELWWWGREPGYNLGAPSWGWLNAAYRSSASLGPRALAKVETPLLLLGTECDRLVSAKAIRRAASLIPGAELLMFKDSGHEILREEDRIRLPALSRIDTFLQSHAPR</sequence>
<dbReference type="PANTHER" id="PTHR11614">
    <property type="entry name" value="PHOSPHOLIPASE-RELATED"/>
    <property type="match status" value="1"/>
</dbReference>
<evidence type="ECO:0000313" key="3">
    <source>
        <dbReference type="Proteomes" id="UP001259572"/>
    </source>
</evidence>
<gene>
    <name evidence="2" type="ORF">RQX22_05800</name>
</gene>
<reference evidence="2 3" key="1">
    <citation type="submission" date="2023-05" db="EMBL/GenBank/DDBJ databases">
        <authorList>
            <person name="Guo Y."/>
        </authorList>
    </citation>
    <scope>NUCLEOTIDE SEQUENCE [LARGE SCALE GENOMIC DNA]</scope>
    <source>
        <strain evidence="2 3">GR2756</strain>
    </source>
</reference>
<dbReference type="EMBL" id="JAVUPU010000002">
    <property type="protein sequence ID" value="MDT9598460.1"/>
    <property type="molecule type" value="Genomic_DNA"/>
</dbReference>